<gene>
    <name evidence="3" type="ORF">RchiOBHm_Chr5g0034191</name>
</gene>
<sequence>MPVLIPPSLAIQVTILVVAVAFGSPKRSYQPNNEPSYPVEFNVWSVEETDVQDLFEVCHGSLQFQRDTDHMGSLTNRLPQSPIRFALNGFWSQSSGKLCMVGSGSIYSKQGDLPSDVPALLKLHNLMNFSSVTRLISGTLESLMISQKDPNYFEPISILMFPRMNYQYTLVSNKSNDNSSSSESDAPKDSLQMEKFCSVISVVPEYYLQYSSHCLSAKNSTTPLFGSGLFPSIVALRGIECSEDNRRLRVLIEFADQ</sequence>
<evidence type="ECO:0000259" key="2">
    <source>
        <dbReference type="Pfam" id="PF25333"/>
    </source>
</evidence>
<feature type="chain" id="PRO_5015178295" description="DUF2921 domain-containing protein" evidence="1">
    <location>
        <begin position="24"/>
        <end position="257"/>
    </location>
</feature>
<name>A0A2P6QAW3_ROSCH</name>
<dbReference type="AlphaFoldDB" id="A0A2P6QAW3"/>
<protein>
    <recommendedName>
        <fullName evidence="2">DUF2921 domain-containing protein</fullName>
    </recommendedName>
</protein>
<dbReference type="InterPro" id="IPR057425">
    <property type="entry name" value="DUF2921_N"/>
</dbReference>
<feature type="signal peptide" evidence="1">
    <location>
        <begin position="1"/>
        <end position="23"/>
    </location>
</feature>
<dbReference type="PANTHER" id="PTHR33389">
    <property type="entry name" value="FAMILY PROTEIN, PUTATIVE (DUF2921)-RELATED"/>
    <property type="match status" value="1"/>
</dbReference>
<comment type="caution">
    <text evidence="3">The sequence shown here is derived from an EMBL/GenBank/DDBJ whole genome shotgun (WGS) entry which is preliminary data.</text>
</comment>
<evidence type="ECO:0000313" key="4">
    <source>
        <dbReference type="Proteomes" id="UP000238479"/>
    </source>
</evidence>
<dbReference type="Gramene" id="PRQ31322">
    <property type="protein sequence ID" value="PRQ31322"/>
    <property type="gene ID" value="RchiOBHm_Chr5g0034191"/>
</dbReference>
<evidence type="ECO:0000256" key="1">
    <source>
        <dbReference type="SAM" id="SignalP"/>
    </source>
</evidence>
<dbReference type="Proteomes" id="UP000238479">
    <property type="component" value="Chromosome 5"/>
</dbReference>
<evidence type="ECO:0000313" key="3">
    <source>
        <dbReference type="EMBL" id="PRQ31322.1"/>
    </source>
</evidence>
<reference evidence="3 4" key="1">
    <citation type="journal article" date="2018" name="Nat. Genet.">
        <title>The Rosa genome provides new insights in the design of modern roses.</title>
        <authorList>
            <person name="Bendahmane M."/>
        </authorList>
    </citation>
    <scope>NUCLEOTIDE SEQUENCE [LARGE SCALE GENOMIC DNA]</scope>
    <source>
        <strain evidence="4">cv. Old Blush</strain>
    </source>
</reference>
<dbReference type="Pfam" id="PF25333">
    <property type="entry name" value="DUF2921_N"/>
    <property type="match status" value="1"/>
</dbReference>
<organism evidence="3 4">
    <name type="scientific">Rosa chinensis</name>
    <name type="common">China rose</name>
    <dbReference type="NCBI Taxonomy" id="74649"/>
    <lineage>
        <taxon>Eukaryota</taxon>
        <taxon>Viridiplantae</taxon>
        <taxon>Streptophyta</taxon>
        <taxon>Embryophyta</taxon>
        <taxon>Tracheophyta</taxon>
        <taxon>Spermatophyta</taxon>
        <taxon>Magnoliopsida</taxon>
        <taxon>eudicotyledons</taxon>
        <taxon>Gunneridae</taxon>
        <taxon>Pentapetalae</taxon>
        <taxon>rosids</taxon>
        <taxon>fabids</taxon>
        <taxon>Rosales</taxon>
        <taxon>Rosaceae</taxon>
        <taxon>Rosoideae</taxon>
        <taxon>Rosoideae incertae sedis</taxon>
        <taxon>Rosa</taxon>
    </lineage>
</organism>
<keyword evidence="1" id="KW-0732">Signal</keyword>
<keyword evidence="4" id="KW-1185">Reference proteome</keyword>
<feature type="domain" description="DUF2921" evidence="2">
    <location>
        <begin position="60"/>
        <end position="157"/>
    </location>
</feature>
<dbReference type="PANTHER" id="PTHR33389:SF18">
    <property type="entry name" value="OS01G0677900 PROTEIN"/>
    <property type="match status" value="1"/>
</dbReference>
<dbReference type="EMBL" id="PDCK01000043">
    <property type="protein sequence ID" value="PRQ31322.1"/>
    <property type="molecule type" value="Genomic_DNA"/>
</dbReference>
<accession>A0A2P6QAW3</accession>
<proteinExistence type="predicted"/>